<comment type="similarity">
    <text evidence="9">Belongs to the Ca(2+):cation antiporter (CaCA) (TC 2.A.19) family.</text>
</comment>
<dbReference type="GO" id="GO:0015369">
    <property type="term" value="F:calcium:proton antiporter activity"/>
    <property type="evidence" value="ECO:0007669"/>
    <property type="project" value="UniProtKB-UniRule"/>
</dbReference>
<evidence type="ECO:0000256" key="6">
    <source>
        <dbReference type="ARBA" id="ARBA00022989"/>
    </source>
</evidence>
<sequence length="375" mass="38913">MSVQLRSFLSSGQGWPYLLVPFIPLAIVLDVAGVSPIAIFFVSAAGVIPTAALMGRATEELAERSGPGIGGLLNVTFGNAPEIIIALFALNKGLHEVVKASLIGSMLGNILLVLGAAMLVGGLGRDRQFFDRTAASAQSAMLLLAGVALAMPAVFELVAGNGLPLPGDEIVNYPSDVEHLSLAVAIVLMATYAAGLVFSLKTHRDLFNPAHGEPEEGDDEPWTVRKAVIMLAVAGVAVGVMSEILVGSIQEAAAGVGLSEFFIGVIVIAIVGNAAEHWVAVLVARKDKMDLAVNIAIGSSAQIALFAAPLLVLFSFVLGPHPMALVFNGFEIGGLLLAVLIANHVTNEGESTWFEGVQLLAVYVVLGLTFLFAGT</sequence>
<evidence type="ECO:0000256" key="2">
    <source>
        <dbReference type="ARBA" id="ARBA00022448"/>
    </source>
</evidence>
<feature type="transmembrane region" description="Helical" evidence="9">
    <location>
        <begin position="291"/>
        <end position="317"/>
    </location>
</feature>
<evidence type="ECO:0000256" key="7">
    <source>
        <dbReference type="ARBA" id="ARBA00023065"/>
    </source>
</evidence>
<dbReference type="Pfam" id="PF01699">
    <property type="entry name" value="Na_Ca_ex"/>
    <property type="match status" value="2"/>
</dbReference>
<evidence type="ECO:0000256" key="8">
    <source>
        <dbReference type="ARBA" id="ARBA00023136"/>
    </source>
</evidence>
<keyword evidence="4 9" id="KW-0812">Transmembrane</keyword>
<protein>
    <recommendedName>
        <fullName evidence="9">Ca(2+)/H(+) antiporter</fullName>
    </recommendedName>
</protein>
<proteinExistence type="inferred from homology"/>
<dbReference type="OrthoDB" id="8438242at2"/>
<evidence type="ECO:0000256" key="3">
    <source>
        <dbReference type="ARBA" id="ARBA00022568"/>
    </source>
</evidence>
<dbReference type="InterPro" id="IPR004798">
    <property type="entry name" value="CAX-like"/>
</dbReference>
<organism evidence="11 12">
    <name type="scientific">Baekduia soli</name>
    <dbReference type="NCBI Taxonomy" id="496014"/>
    <lineage>
        <taxon>Bacteria</taxon>
        <taxon>Bacillati</taxon>
        <taxon>Actinomycetota</taxon>
        <taxon>Thermoleophilia</taxon>
        <taxon>Solirubrobacterales</taxon>
        <taxon>Baekduiaceae</taxon>
        <taxon>Baekduia</taxon>
    </lineage>
</organism>
<evidence type="ECO:0000256" key="9">
    <source>
        <dbReference type="RuleBase" id="RU365028"/>
    </source>
</evidence>
<evidence type="ECO:0000256" key="5">
    <source>
        <dbReference type="ARBA" id="ARBA00022837"/>
    </source>
</evidence>
<dbReference type="Proteomes" id="UP000321805">
    <property type="component" value="Chromosome"/>
</dbReference>
<comment type="function">
    <text evidence="9">Ca(+)/H(+) antiporter that extrudes calcium in exchange for external protons.</text>
</comment>
<evidence type="ECO:0000313" key="11">
    <source>
        <dbReference type="EMBL" id="QEC50146.1"/>
    </source>
</evidence>
<dbReference type="GO" id="GO:0012505">
    <property type="term" value="C:endomembrane system"/>
    <property type="evidence" value="ECO:0007669"/>
    <property type="project" value="UniProtKB-SubCell"/>
</dbReference>
<keyword evidence="2 9" id="KW-0813">Transport</keyword>
<gene>
    <name evidence="11" type="primary">cax</name>
    <name evidence="11" type="ORF">FSW04_22930</name>
</gene>
<feature type="transmembrane region" description="Helical" evidence="9">
    <location>
        <begin position="353"/>
        <end position="373"/>
    </location>
</feature>
<feature type="transmembrane region" description="Helical" evidence="9">
    <location>
        <begin position="69"/>
        <end position="90"/>
    </location>
</feature>
<keyword evidence="9" id="KW-0050">Antiport</keyword>
<dbReference type="NCBIfam" id="TIGR00378">
    <property type="entry name" value="cax"/>
    <property type="match status" value="1"/>
</dbReference>
<name>A0A5B8UAF7_9ACTN</name>
<feature type="transmembrane region" description="Helical" evidence="9">
    <location>
        <begin position="180"/>
        <end position="200"/>
    </location>
</feature>
<dbReference type="AlphaFoldDB" id="A0A5B8UAF7"/>
<reference evidence="11 12" key="1">
    <citation type="journal article" date="2018" name="J. Microbiol.">
        <title>Baekduia soli gen. nov., sp. nov., a novel bacterium isolated from the soil of Baekdu Mountain and proposal of a novel family name, Baekduiaceae fam. nov.</title>
        <authorList>
            <person name="An D.S."/>
            <person name="Siddiqi M.Z."/>
            <person name="Kim K.H."/>
            <person name="Yu H.S."/>
            <person name="Im W.T."/>
        </authorList>
    </citation>
    <scope>NUCLEOTIDE SEQUENCE [LARGE SCALE GENOMIC DNA]</scope>
    <source>
        <strain evidence="11 12">BR7-21</strain>
    </source>
</reference>
<keyword evidence="7 9" id="KW-0406">Ion transport</keyword>
<dbReference type="NCBIfam" id="TIGR00846">
    <property type="entry name" value="caca2"/>
    <property type="match status" value="1"/>
</dbReference>
<dbReference type="PANTHER" id="PTHR31503:SF22">
    <property type="entry name" value="VACUOLAR CALCIUM ION TRANSPORTER"/>
    <property type="match status" value="1"/>
</dbReference>
<comment type="caution">
    <text evidence="9">Lacks conserved residue(s) required for the propagation of feature annotation.</text>
</comment>
<evidence type="ECO:0000259" key="10">
    <source>
        <dbReference type="Pfam" id="PF01699"/>
    </source>
</evidence>
<dbReference type="InterPro" id="IPR004837">
    <property type="entry name" value="NaCa_Exmemb"/>
</dbReference>
<feature type="domain" description="Sodium/calcium exchanger membrane region" evidence="10">
    <location>
        <begin position="37"/>
        <end position="200"/>
    </location>
</feature>
<evidence type="ECO:0000313" key="12">
    <source>
        <dbReference type="Proteomes" id="UP000321805"/>
    </source>
</evidence>
<feature type="transmembrane region" description="Helical" evidence="9">
    <location>
        <begin position="102"/>
        <end position="120"/>
    </location>
</feature>
<feature type="transmembrane region" description="Helical" evidence="9">
    <location>
        <begin position="20"/>
        <end position="48"/>
    </location>
</feature>
<accession>A0A5B8UAF7</accession>
<keyword evidence="5 9" id="KW-0106">Calcium</keyword>
<keyword evidence="12" id="KW-1185">Reference proteome</keyword>
<feature type="transmembrane region" description="Helical" evidence="9">
    <location>
        <begin position="141"/>
        <end position="160"/>
    </location>
</feature>
<dbReference type="KEGG" id="bsol:FSW04_22930"/>
<keyword evidence="6 9" id="KW-1133">Transmembrane helix</keyword>
<evidence type="ECO:0000256" key="4">
    <source>
        <dbReference type="ARBA" id="ARBA00022692"/>
    </source>
</evidence>
<comment type="subcellular location">
    <subcellularLocation>
        <location evidence="1">Endomembrane system</location>
        <topology evidence="1">Multi-pass membrane protein</topology>
    </subcellularLocation>
</comment>
<feature type="transmembrane region" description="Helical" evidence="9">
    <location>
        <begin position="228"/>
        <end position="249"/>
    </location>
</feature>
<dbReference type="GO" id="GO:0016020">
    <property type="term" value="C:membrane"/>
    <property type="evidence" value="ECO:0007669"/>
    <property type="project" value="InterPro"/>
</dbReference>
<keyword evidence="8 9" id="KW-0472">Membrane</keyword>
<dbReference type="PANTHER" id="PTHR31503">
    <property type="entry name" value="VACUOLAR CALCIUM ION TRANSPORTER"/>
    <property type="match status" value="1"/>
</dbReference>
<feature type="transmembrane region" description="Helical" evidence="9">
    <location>
        <begin position="261"/>
        <end position="284"/>
    </location>
</feature>
<dbReference type="EMBL" id="CP042430">
    <property type="protein sequence ID" value="QEC50146.1"/>
    <property type="molecule type" value="Genomic_DNA"/>
</dbReference>
<keyword evidence="3 9" id="KW-0109">Calcium transport</keyword>
<feature type="transmembrane region" description="Helical" evidence="9">
    <location>
        <begin position="323"/>
        <end position="341"/>
    </location>
</feature>
<dbReference type="Gene3D" id="1.20.1420.30">
    <property type="entry name" value="NCX, central ion-binding region"/>
    <property type="match status" value="1"/>
</dbReference>
<dbReference type="InterPro" id="IPR044880">
    <property type="entry name" value="NCX_ion-bd_dom_sf"/>
</dbReference>
<feature type="domain" description="Sodium/calcium exchanger membrane region" evidence="10">
    <location>
        <begin position="227"/>
        <end position="369"/>
    </location>
</feature>
<dbReference type="InterPro" id="IPR004713">
    <property type="entry name" value="CaH_exchang"/>
</dbReference>
<evidence type="ECO:0000256" key="1">
    <source>
        <dbReference type="ARBA" id="ARBA00004127"/>
    </source>
</evidence>
<dbReference type="GO" id="GO:0006874">
    <property type="term" value="P:intracellular calcium ion homeostasis"/>
    <property type="evidence" value="ECO:0007669"/>
    <property type="project" value="TreeGrafter"/>
</dbReference>